<keyword evidence="7 10" id="KW-0862">Zinc</keyword>
<sequence>MKPTSSVRILHFWILYLSSNVSIPAWAEPQHLKTSGIRPTNLQHPGNRLHILPLLLWSKRPSSGDDKRTTKIPSNFTILPPEDPSVSRYREYLRTNTSHPNPNYDTAVAWIKEQAQAIGIEYKKIDFDPPGLFIIRLKWPGSDPMERSSLLLNSHIDVVPVDSSKWTYDAFAAVKDDKGNIYGRGAQDRKSQGAQYLEAIRRLKMRGFSPRRTVYVTFVPDEEVGGDRGMATFLKASEFMDMNVSLALDEGAATMDDVYPIFYGERSVFRVRITATGRSSHTAMMLKDNAATKLNKALGLLFVFRDEQINASNPDGNIENVTSINLSQIGGGTSPNAVPSEIWAIVDMRLRLRPTWTFSNLTNLLDSICNQSGNGVSYKVLLNLEIKEESSLSESDFWWRTIRKSFDEMGWKMKPQIFAGASDARHLRKAGIQAYGFSPLLFTEQLGHQDNEFLNENTFLNGITVYEKLIPKLANARE</sequence>
<dbReference type="GO" id="GO:0005737">
    <property type="term" value="C:cytoplasm"/>
    <property type="evidence" value="ECO:0007669"/>
    <property type="project" value="UniProtKB-SubCell"/>
</dbReference>
<keyword evidence="6" id="KW-0378">Hydrolase</keyword>
<comment type="similarity">
    <text evidence="2">Belongs to the peptidase M20A family.</text>
</comment>
<dbReference type="InterPro" id="IPR002933">
    <property type="entry name" value="Peptidase_M20"/>
</dbReference>
<dbReference type="SUPFAM" id="SSF55031">
    <property type="entry name" value="Bacterial exopeptidase dimerisation domain"/>
    <property type="match status" value="1"/>
</dbReference>
<dbReference type="InterPro" id="IPR036264">
    <property type="entry name" value="Bact_exopeptidase_dim_dom"/>
</dbReference>
<dbReference type="Gene3D" id="1.10.150.900">
    <property type="match status" value="1"/>
</dbReference>
<dbReference type="GO" id="GO:0006520">
    <property type="term" value="P:amino acid metabolic process"/>
    <property type="evidence" value="ECO:0007669"/>
    <property type="project" value="InterPro"/>
</dbReference>
<comment type="cofactor">
    <cofactor evidence="10">
        <name>Zn(2+)</name>
        <dbReference type="ChEBI" id="CHEBI:29105"/>
    </cofactor>
    <text evidence="10">Binds 2 Zn(2+) ions per subunit.</text>
</comment>
<evidence type="ECO:0000256" key="9">
    <source>
        <dbReference type="PIRSR" id="PIRSR036696-1"/>
    </source>
</evidence>
<dbReference type="PROSITE" id="PS00758">
    <property type="entry name" value="ARGE_DAPE_CPG2_1"/>
    <property type="match status" value="1"/>
</dbReference>
<feature type="binding site" evidence="10">
    <location>
        <position position="448"/>
    </location>
    <ligand>
        <name>Zn(2+)</name>
        <dbReference type="ChEBI" id="CHEBI:29105"/>
        <label>2</label>
    </ligand>
</feature>
<keyword evidence="14" id="KW-1185">Reference proteome</keyword>
<dbReference type="SUPFAM" id="SSF53187">
    <property type="entry name" value="Zn-dependent exopeptidases"/>
    <property type="match status" value="1"/>
</dbReference>
<dbReference type="STRING" id="158441.A0A226EVX9"/>
<evidence type="ECO:0000256" key="1">
    <source>
        <dbReference type="ARBA" id="ARBA00004496"/>
    </source>
</evidence>
<evidence type="ECO:0000256" key="11">
    <source>
        <dbReference type="SAM" id="SignalP"/>
    </source>
</evidence>
<dbReference type="AlphaFoldDB" id="A0A226EVX9"/>
<gene>
    <name evidence="13" type="ORF">Fcan01_05014</name>
</gene>
<dbReference type="InterPro" id="IPR001261">
    <property type="entry name" value="ArgE/DapE_CS"/>
</dbReference>
<evidence type="ECO:0000256" key="4">
    <source>
        <dbReference type="ARBA" id="ARBA00022490"/>
    </source>
</evidence>
<evidence type="ECO:0000256" key="5">
    <source>
        <dbReference type="ARBA" id="ARBA00022723"/>
    </source>
</evidence>
<reference evidence="13 14" key="1">
    <citation type="submission" date="2015-12" db="EMBL/GenBank/DDBJ databases">
        <title>The genome of Folsomia candida.</title>
        <authorList>
            <person name="Faddeeva A."/>
            <person name="Derks M.F."/>
            <person name="Anvar Y."/>
            <person name="Smit S."/>
            <person name="Van Straalen N."/>
            <person name="Roelofs D."/>
        </authorList>
    </citation>
    <scope>NUCLEOTIDE SEQUENCE [LARGE SCALE GENOMIC DNA]</scope>
    <source>
        <strain evidence="13 14">VU population</strain>
        <tissue evidence="13">Whole body</tissue>
    </source>
</reference>
<dbReference type="Pfam" id="PF07687">
    <property type="entry name" value="M20_dimer"/>
    <property type="match status" value="1"/>
</dbReference>
<keyword evidence="11" id="KW-0732">Signal</keyword>
<feature type="binding site" evidence="10">
    <location>
        <position position="188"/>
    </location>
    <ligand>
        <name>Zn(2+)</name>
        <dbReference type="ChEBI" id="CHEBI:29105"/>
        <label>2</label>
    </ligand>
</feature>
<evidence type="ECO:0000256" key="6">
    <source>
        <dbReference type="ARBA" id="ARBA00022801"/>
    </source>
</evidence>
<name>A0A226EVX9_FOLCA</name>
<feature type="chain" id="PRO_5012307920" description="N-acyl-aliphatic-L-amino acid amidohydrolase" evidence="11">
    <location>
        <begin position="28"/>
        <end position="478"/>
    </location>
</feature>
<dbReference type="Proteomes" id="UP000198287">
    <property type="component" value="Unassembled WGS sequence"/>
</dbReference>
<feature type="active site" evidence="9">
    <location>
        <position position="157"/>
    </location>
</feature>
<accession>A0A226EVX9</accession>
<dbReference type="Pfam" id="PF01546">
    <property type="entry name" value="Peptidase_M20"/>
    <property type="match status" value="1"/>
</dbReference>
<dbReference type="OrthoDB" id="3064516at2759"/>
<feature type="signal peptide" evidence="11">
    <location>
        <begin position="1"/>
        <end position="27"/>
    </location>
</feature>
<dbReference type="EMBL" id="LNIX01000002">
    <property type="protein sequence ID" value="OXA61001.1"/>
    <property type="molecule type" value="Genomic_DNA"/>
</dbReference>
<dbReference type="InterPro" id="IPR052083">
    <property type="entry name" value="Aminoacylase-1_M20A"/>
</dbReference>
<evidence type="ECO:0000313" key="14">
    <source>
        <dbReference type="Proteomes" id="UP000198287"/>
    </source>
</evidence>
<evidence type="ECO:0000256" key="10">
    <source>
        <dbReference type="PIRSR" id="PIRSR036696-2"/>
    </source>
</evidence>
<feature type="domain" description="Peptidase M20 dimerisation" evidence="12">
    <location>
        <begin position="263"/>
        <end position="371"/>
    </location>
</feature>
<comment type="caution">
    <text evidence="13">The sequence shown here is derived from an EMBL/GenBank/DDBJ whole genome shotgun (WGS) entry which is preliminary data.</text>
</comment>
<feature type="binding site" evidence="10">
    <location>
        <position position="188"/>
    </location>
    <ligand>
        <name>Zn(2+)</name>
        <dbReference type="ChEBI" id="CHEBI:29105"/>
        <label>1</label>
    </ligand>
</feature>
<dbReference type="PANTHER" id="PTHR45892">
    <property type="entry name" value="AMINOACYLASE-1"/>
    <property type="match status" value="1"/>
</dbReference>
<evidence type="ECO:0000256" key="2">
    <source>
        <dbReference type="ARBA" id="ARBA00006247"/>
    </source>
</evidence>
<dbReference type="InterPro" id="IPR011650">
    <property type="entry name" value="Peptidase_M20_dimer"/>
</dbReference>
<dbReference type="PROSITE" id="PS00759">
    <property type="entry name" value="ARGE_DAPE_CPG2_2"/>
    <property type="match status" value="1"/>
</dbReference>
<organism evidence="13 14">
    <name type="scientific">Folsomia candida</name>
    <name type="common">Springtail</name>
    <dbReference type="NCBI Taxonomy" id="158441"/>
    <lineage>
        <taxon>Eukaryota</taxon>
        <taxon>Metazoa</taxon>
        <taxon>Ecdysozoa</taxon>
        <taxon>Arthropoda</taxon>
        <taxon>Hexapoda</taxon>
        <taxon>Collembola</taxon>
        <taxon>Entomobryomorpha</taxon>
        <taxon>Isotomoidea</taxon>
        <taxon>Isotomidae</taxon>
        <taxon>Proisotominae</taxon>
        <taxon>Folsomia</taxon>
    </lineage>
</organism>
<feature type="binding site" evidence="10">
    <location>
        <position position="155"/>
    </location>
    <ligand>
        <name>Zn(2+)</name>
        <dbReference type="ChEBI" id="CHEBI:29105"/>
        <label>1</label>
    </ligand>
</feature>
<evidence type="ECO:0000259" key="12">
    <source>
        <dbReference type="Pfam" id="PF07687"/>
    </source>
</evidence>
<dbReference type="InterPro" id="IPR010159">
    <property type="entry name" value="N-acyl_aa_amidohydrolase"/>
</dbReference>
<keyword evidence="5 10" id="KW-0479">Metal-binding</keyword>
<evidence type="ECO:0000256" key="8">
    <source>
        <dbReference type="ARBA" id="ARBA00029656"/>
    </source>
</evidence>
<feature type="active site" description="Proton acceptor" evidence="9">
    <location>
        <position position="222"/>
    </location>
</feature>
<protein>
    <recommendedName>
        <fullName evidence="3">N-acyl-aliphatic-L-amino acid amidohydrolase</fullName>
        <ecNumber evidence="3">3.5.1.14</ecNumber>
    </recommendedName>
    <alternativeName>
        <fullName evidence="8">N-acyl-L-amino-acid amidohydrolase</fullName>
    </alternativeName>
</protein>
<proteinExistence type="inferred from homology"/>
<evidence type="ECO:0000313" key="13">
    <source>
        <dbReference type="EMBL" id="OXA61001.1"/>
    </source>
</evidence>
<keyword evidence="4" id="KW-0963">Cytoplasm</keyword>
<evidence type="ECO:0000256" key="7">
    <source>
        <dbReference type="ARBA" id="ARBA00022833"/>
    </source>
</evidence>
<dbReference type="GO" id="GO:0004046">
    <property type="term" value="F:aminoacylase activity"/>
    <property type="evidence" value="ECO:0007669"/>
    <property type="project" value="UniProtKB-EC"/>
</dbReference>
<feature type="binding site" evidence="10">
    <location>
        <position position="223"/>
    </location>
    <ligand>
        <name>Zn(2+)</name>
        <dbReference type="ChEBI" id="CHEBI:29105"/>
        <label>2</label>
    </ligand>
</feature>
<dbReference type="Gene3D" id="3.40.630.10">
    <property type="entry name" value="Zn peptidases"/>
    <property type="match status" value="1"/>
</dbReference>
<dbReference type="PANTHER" id="PTHR45892:SF1">
    <property type="entry name" value="AMINOACYLASE-1"/>
    <property type="match status" value="1"/>
</dbReference>
<dbReference type="PIRSF" id="PIRSF036696">
    <property type="entry name" value="ACY-1"/>
    <property type="match status" value="1"/>
</dbReference>
<dbReference type="GO" id="GO:0046872">
    <property type="term" value="F:metal ion binding"/>
    <property type="evidence" value="ECO:0007669"/>
    <property type="project" value="UniProtKB-KW"/>
</dbReference>
<dbReference type="Gene3D" id="3.30.70.360">
    <property type="match status" value="1"/>
</dbReference>
<dbReference type="NCBIfam" id="TIGR01880">
    <property type="entry name" value="Ac-peptdase-euk"/>
    <property type="match status" value="1"/>
</dbReference>
<dbReference type="EC" id="3.5.1.14" evidence="3"/>
<evidence type="ECO:0000256" key="3">
    <source>
        <dbReference type="ARBA" id="ARBA00011913"/>
    </source>
</evidence>
<comment type="subcellular location">
    <subcellularLocation>
        <location evidence="1">Cytoplasm</location>
    </subcellularLocation>
</comment>
<feature type="binding site" evidence="10">
    <location>
        <position position="250"/>
    </location>
    <ligand>
        <name>Zn(2+)</name>
        <dbReference type="ChEBI" id="CHEBI:29105"/>
        <label>1</label>
    </ligand>
</feature>